<evidence type="ECO:0000313" key="2">
    <source>
        <dbReference type="EMBL" id="ABG31914.1"/>
    </source>
</evidence>
<evidence type="ECO:0000313" key="3">
    <source>
        <dbReference type="Proteomes" id="UP000007029"/>
    </source>
</evidence>
<organism evidence="2 3">
    <name type="scientific">Roseobacter denitrificans (strain ATCC 33942 / OCh 114)</name>
    <name type="common">Erythrobacter sp. (strain OCh 114)</name>
    <name type="synonym">Roseobacter denitrificans</name>
    <dbReference type="NCBI Taxonomy" id="375451"/>
    <lineage>
        <taxon>Bacteria</taxon>
        <taxon>Pseudomonadati</taxon>
        <taxon>Pseudomonadota</taxon>
        <taxon>Alphaproteobacteria</taxon>
        <taxon>Rhodobacterales</taxon>
        <taxon>Roseobacteraceae</taxon>
        <taxon>Roseobacter</taxon>
    </lineage>
</organism>
<dbReference type="AlphaFoldDB" id="Q167C9"/>
<dbReference type="Proteomes" id="UP000007029">
    <property type="component" value="Chromosome"/>
</dbReference>
<keyword evidence="3" id="KW-1185">Reference proteome</keyword>
<accession>Q167C9</accession>
<dbReference type="CDD" id="cd05233">
    <property type="entry name" value="SDR_c"/>
    <property type="match status" value="1"/>
</dbReference>
<dbReference type="PRINTS" id="PR00080">
    <property type="entry name" value="SDRFAMILY"/>
</dbReference>
<sequence length="251" mass="26371">MSRFEPTTKPIVAVTGASRGIGHAIVKKFYEDGWDVLTLARTPFSQVCPWAEGIVHHIETDLSDEASVRAAALNLRDRLGGRGLDALVNNAGISPKDAAGGRLLATQTEIEVFRRVEMVNLIAPLILVRELLDPLMQAGGSVVNVSSIAATQVHPFAGAAYAISKAGLSALTRELAHELAAKGVRVNAVSPGEIETSILSPGTSEVVSRDVPMKRLGHPGEVADVVAFLCSKASSYVNGAEIPINGGQHLA</sequence>
<dbReference type="InterPro" id="IPR036291">
    <property type="entry name" value="NAD(P)-bd_dom_sf"/>
</dbReference>
<dbReference type="InterPro" id="IPR020904">
    <property type="entry name" value="Sc_DH/Rdtase_CS"/>
</dbReference>
<protein>
    <submittedName>
        <fullName evidence="2">Oxidoreductase, putative</fullName>
    </submittedName>
</protein>
<dbReference type="eggNOG" id="COG1028">
    <property type="taxonomic scope" value="Bacteria"/>
</dbReference>
<dbReference type="PANTHER" id="PTHR42760:SF106">
    <property type="entry name" value="PROTEIN FIXR"/>
    <property type="match status" value="1"/>
</dbReference>
<name>Q167C9_ROSDO</name>
<dbReference type="STRING" id="375451.RD1_2338"/>
<comment type="similarity">
    <text evidence="1">Belongs to the short-chain dehydrogenases/reductases (SDR) family.</text>
</comment>
<gene>
    <name evidence="2" type="ordered locus">RD1_2338</name>
</gene>
<dbReference type="RefSeq" id="WP_011568531.1">
    <property type="nucleotide sequence ID" value="NC_008209.1"/>
</dbReference>
<dbReference type="PRINTS" id="PR00081">
    <property type="entry name" value="GDHRDH"/>
</dbReference>
<dbReference type="PANTHER" id="PTHR42760">
    <property type="entry name" value="SHORT-CHAIN DEHYDROGENASES/REDUCTASES FAMILY MEMBER"/>
    <property type="match status" value="1"/>
</dbReference>
<dbReference type="PROSITE" id="PS00061">
    <property type="entry name" value="ADH_SHORT"/>
    <property type="match status" value="1"/>
</dbReference>
<dbReference type="EMBL" id="CP000362">
    <property type="protein sequence ID" value="ABG31914.1"/>
    <property type="molecule type" value="Genomic_DNA"/>
</dbReference>
<dbReference type="Gene3D" id="3.40.50.720">
    <property type="entry name" value="NAD(P)-binding Rossmann-like Domain"/>
    <property type="match status" value="1"/>
</dbReference>
<dbReference type="HOGENOM" id="CLU_010194_1_3_5"/>
<dbReference type="InterPro" id="IPR002347">
    <property type="entry name" value="SDR_fam"/>
</dbReference>
<dbReference type="OrthoDB" id="9779623at2"/>
<dbReference type="FunFam" id="3.40.50.720:FF:000084">
    <property type="entry name" value="Short-chain dehydrogenase reductase"/>
    <property type="match status" value="1"/>
</dbReference>
<dbReference type="Pfam" id="PF13561">
    <property type="entry name" value="adh_short_C2"/>
    <property type="match status" value="1"/>
</dbReference>
<dbReference type="GO" id="GO:0016616">
    <property type="term" value="F:oxidoreductase activity, acting on the CH-OH group of donors, NAD or NADP as acceptor"/>
    <property type="evidence" value="ECO:0007669"/>
    <property type="project" value="TreeGrafter"/>
</dbReference>
<reference evidence="2 3" key="1">
    <citation type="journal article" date="2007" name="J. Bacteriol.">
        <title>The complete genome sequence of Roseobacter denitrificans reveals a mixotrophic rather than photosynthetic metabolism.</title>
        <authorList>
            <person name="Swingley W.D."/>
            <person name="Sadekar S."/>
            <person name="Mastrian S.D."/>
            <person name="Matthies H.J."/>
            <person name="Hao J."/>
            <person name="Ramos H."/>
            <person name="Acharya C.R."/>
            <person name="Conrad A.L."/>
            <person name="Taylor H.L."/>
            <person name="Dejesa L.C."/>
            <person name="Shah M.K."/>
            <person name="O'huallachain M.E."/>
            <person name="Lince M.T."/>
            <person name="Blankenship R.E."/>
            <person name="Beatty J.T."/>
            <person name="Touchman J.W."/>
        </authorList>
    </citation>
    <scope>NUCLEOTIDE SEQUENCE [LARGE SCALE GENOMIC DNA]</scope>
    <source>
        <strain evidence="3">ATCC 33942 / OCh 114</strain>
    </source>
</reference>
<dbReference type="SUPFAM" id="SSF51735">
    <property type="entry name" value="NAD(P)-binding Rossmann-fold domains"/>
    <property type="match status" value="1"/>
</dbReference>
<evidence type="ECO:0000256" key="1">
    <source>
        <dbReference type="ARBA" id="ARBA00006484"/>
    </source>
</evidence>
<dbReference type="KEGG" id="rde:RD1_2338"/>
<proteinExistence type="inferred from homology"/>